<comment type="caution">
    <text evidence="1">The sequence shown here is derived from an EMBL/GenBank/DDBJ whole genome shotgun (WGS) entry which is preliminary data.</text>
</comment>
<reference evidence="1 2" key="1">
    <citation type="journal article" date="2011" name="Int. J. Syst. Evol. Microbiol.">
        <title>Zhongshania antarctica gen. nov., sp. nov. and Zhongshania guokunii sp. nov., gammaproteobacteria respectively isolated from coastal attached (fast) ice and surface seawater of the Antarctic.</title>
        <authorList>
            <person name="Li H.J."/>
            <person name="Zhang X.Y."/>
            <person name="Chen C.X."/>
            <person name="Zhang Y.J."/>
            <person name="Gao Z.M."/>
            <person name="Yu Y."/>
            <person name="Chen X.L."/>
            <person name="Chen B."/>
            <person name="Zhang Y.Z."/>
        </authorList>
    </citation>
    <scope>NUCLEOTIDE SEQUENCE [LARGE SCALE GENOMIC DNA]</scope>
    <source>
        <strain evidence="1 2">R06B22</strain>
    </source>
</reference>
<proteinExistence type="predicted"/>
<dbReference type="RefSeq" id="WP_368375406.1">
    <property type="nucleotide sequence ID" value="NZ_JBFRYB010000001.1"/>
</dbReference>
<sequence>MSDITAMRTLIILPLILLLLTACSSASFVYKRADWFINWAVDDYISFDREQQTLFDAALEDWLDWHCSAELPRYGEYLQDLSAVLSKDELRISDTSLLGFSERASEAWTASLSRALIKTPKILESLSDEQVAQFLEELDSRNKHFQKEYVALNATELEKLRVERVRDAMKRWAGSIDDGQQQLALEWARSSDNIYGLIFTRRLHWRDRLQEIFSKRPYDNFKVDLSELFLRPELLLTEDERGRLAASQQSARGLLQALDRSLSKRQREHLLVELGEITDDITRLSTRDCGSAQ</sequence>
<keyword evidence="1" id="KW-0449">Lipoprotein</keyword>
<evidence type="ECO:0000313" key="2">
    <source>
        <dbReference type="Proteomes" id="UP001557484"/>
    </source>
</evidence>
<evidence type="ECO:0000313" key="1">
    <source>
        <dbReference type="EMBL" id="MEX1665300.1"/>
    </source>
</evidence>
<dbReference type="EMBL" id="JBFRYB010000001">
    <property type="protein sequence ID" value="MEX1665300.1"/>
    <property type="molecule type" value="Genomic_DNA"/>
</dbReference>
<accession>A0ABV3TVL7</accession>
<dbReference type="InterPro" id="IPR016875">
    <property type="entry name" value="UCP028200"/>
</dbReference>
<protein>
    <submittedName>
        <fullName evidence="1">DUF6279 family lipoprotein</fullName>
    </submittedName>
</protein>
<gene>
    <name evidence="1" type="ORF">AB4875_07350</name>
</gene>
<dbReference type="PIRSF" id="PIRSF028200">
    <property type="entry name" value="UCP028200"/>
    <property type="match status" value="1"/>
</dbReference>
<dbReference type="Proteomes" id="UP001557484">
    <property type="component" value="Unassembled WGS sequence"/>
</dbReference>
<organism evidence="1 2">
    <name type="scientific">Zhongshania arctica</name>
    <dbReference type="NCBI Taxonomy" id="3238302"/>
    <lineage>
        <taxon>Bacteria</taxon>
        <taxon>Pseudomonadati</taxon>
        <taxon>Pseudomonadota</taxon>
        <taxon>Gammaproteobacteria</taxon>
        <taxon>Cellvibrionales</taxon>
        <taxon>Spongiibacteraceae</taxon>
        <taxon>Zhongshania</taxon>
    </lineage>
</organism>
<dbReference type="Pfam" id="PF19795">
    <property type="entry name" value="DUF6279"/>
    <property type="match status" value="1"/>
</dbReference>
<name>A0ABV3TVL7_9GAMM</name>
<keyword evidence="2" id="KW-1185">Reference proteome</keyword>